<organism evidence="1 2">
    <name type="scientific">Cetraspora pellucida</name>
    <dbReference type="NCBI Taxonomy" id="1433469"/>
    <lineage>
        <taxon>Eukaryota</taxon>
        <taxon>Fungi</taxon>
        <taxon>Fungi incertae sedis</taxon>
        <taxon>Mucoromycota</taxon>
        <taxon>Glomeromycotina</taxon>
        <taxon>Glomeromycetes</taxon>
        <taxon>Diversisporales</taxon>
        <taxon>Gigasporaceae</taxon>
        <taxon>Cetraspora</taxon>
    </lineage>
</organism>
<gene>
    <name evidence="1" type="ORF">CPELLU_LOCUS4091</name>
</gene>
<proteinExistence type="predicted"/>
<comment type="caution">
    <text evidence="1">The sequence shown here is derived from an EMBL/GenBank/DDBJ whole genome shotgun (WGS) entry which is preliminary data.</text>
</comment>
<accession>A0A9N9FHF5</accession>
<dbReference type="AlphaFoldDB" id="A0A9N9FHF5"/>
<evidence type="ECO:0000313" key="2">
    <source>
        <dbReference type="Proteomes" id="UP000789759"/>
    </source>
</evidence>
<dbReference type="Proteomes" id="UP000789759">
    <property type="component" value="Unassembled WGS sequence"/>
</dbReference>
<reference evidence="1" key="1">
    <citation type="submission" date="2021-06" db="EMBL/GenBank/DDBJ databases">
        <authorList>
            <person name="Kallberg Y."/>
            <person name="Tangrot J."/>
            <person name="Rosling A."/>
        </authorList>
    </citation>
    <scope>NUCLEOTIDE SEQUENCE</scope>
    <source>
        <strain evidence="1">FL966</strain>
    </source>
</reference>
<evidence type="ECO:0000313" key="1">
    <source>
        <dbReference type="EMBL" id="CAG8536445.1"/>
    </source>
</evidence>
<sequence length="103" mass="11961">MLRDLVGARYVMELVMLDFEPRTIMIDTNFEIVPVGAFENFNNWINSILSCRITGKSLSLDTGIHTVKCGHEFGSLKEREKLVMAHLNRLCGWQFKMTCRKYM</sequence>
<dbReference type="EMBL" id="CAJVQA010002098">
    <property type="protein sequence ID" value="CAG8536445.1"/>
    <property type="molecule type" value="Genomic_DNA"/>
</dbReference>
<keyword evidence="2" id="KW-1185">Reference proteome</keyword>
<protein>
    <submittedName>
        <fullName evidence="1">24077_t:CDS:1</fullName>
    </submittedName>
</protein>
<name>A0A9N9FHF5_9GLOM</name>